<keyword evidence="3" id="KW-1185">Reference proteome</keyword>
<reference evidence="2 3" key="1">
    <citation type="submission" date="2019-05" db="EMBL/GenBank/DDBJ databases">
        <title>Emergence of the Ug99 lineage of the wheat stem rust pathogen through somatic hybridization.</title>
        <authorList>
            <person name="Li F."/>
            <person name="Upadhyaya N.M."/>
            <person name="Sperschneider J."/>
            <person name="Matny O."/>
            <person name="Nguyen-Phuc H."/>
            <person name="Mago R."/>
            <person name="Raley C."/>
            <person name="Miller M.E."/>
            <person name="Silverstein K.A.T."/>
            <person name="Henningsen E."/>
            <person name="Hirsch C.D."/>
            <person name="Visser B."/>
            <person name="Pretorius Z.A."/>
            <person name="Steffenson B.J."/>
            <person name="Schwessinger B."/>
            <person name="Dodds P.N."/>
            <person name="Figueroa M."/>
        </authorList>
    </citation>
    <scope>NUCLEOTIDE SEQUENCE [LARGE SCALE GENOMIC DNA]</scope>
    <source>
        <strain evidence="2">21-0</strain>
    </source>
</reference>
<evidence type="ECO:0000313" key="2">
    <source>
        <dbReference type="EMBL" id="KAA1095979.1"/>
    </source>
</evidence>
<accession>A0A5B0P7I5</accession>
<dbReference type="AlphaFoldDB" id="A0A5B0P7I5"/>
<feature type="compositionally biased region" description="Polar residues" evidence="1">
    <location>
        <begin position="374"/>
        <end position="387"/>
    </location>
</feature>
<sequence length="401" mass="43790">MISLTSATTQKLKPPTFSFSYHNSSNPTHHLPYSSVSLSHLNLLKISAKRTLLTAVTQQPPHLSSPIPTPTYPPSTDPESKPNPPLTCYPAVALYKPQPTKALASPSTHNRLSVLQLLLDSSFYPRLIKHPATHTSSVNHHCSTAAPPNQPQPIQAPFLWLRTRRRATTASALPLIHSSLYPRLIKHTATHTSSVNHHCSTAAPPNQPQPIQVPFLWLRTRCRATTASALPLIQLIQYSKSQLHCAPDSTQFQSLSASLGPLFSTEPADLAASSSIICRDPESTATHTSLLPWMRTHHRLTTASALLPACLHHPPPTDLENLPASFSSLFSTDPAESVPAGRRAITSSPTCLDCFLLIIFTYFLRLPRTPNQISADISPDPHQSNPSYHLVSGQRATTSLT</sequence>
<proteinExistence type="predicted"/>
<gene>
    <name evidence="2" type="ORF">PGT21_000619</name>
</gene>
<dbReference type="EMBL" id="VSWC01000067">
    <property type="protein sequence ID" value="KAA1095979.1"/>
    <property type="molecule type" value="Genomic_DNA"/>
</dbReference>
<organism evidence="2 3">
    <name type="scientific">Puccinia graminis f. sp. tritici</name>
    <dbReference type="NCBI Taxonomy" id="56615"/>
    <lineage>
        <taxon>Eukaryota</taxon>
        <taxon>Fungi</taxon>
        <taxon>Dikarya</taxon>
        <taxon>Basidiomycota</taxon>
        <taxon>Pucciniomycotina</taxon>
        <taxon>Pucciniomycetes</taxon>
        <taxon>Pucciniales</taxon>
        <taxon>Pucciniaceae</taxon>
        <taxon>Puccinia</taxon>
    </lineage>
</organism>
<feature type="region of interest" description="Disordered" evidence="1">
    <location>
        <begin position="57"/>
        <end position="84"/>
    </location>
</feature>
<feature type="compositionally biased region" description="Pro residues" evidence="1">
    <location>
        <begin position="67"/>
        <end position="84"/>
    </location>
</feature>
<protein>
    <submittedName>
        <fullName evidence="2">Uncharacterized protein</fullName>
    </submittedName>
</protein>
<name>A0A5B0P7I5_PUCGR</name>
<feature type="region of interest" description="Disordered" evidence="1">
    <location>
        <begin position="374"/>
        <end position="401"/>
    </location>
</feature>
<evidence type="ECO:0000256" key="1">
    <source>
        <dbReference type="SAM" id="MobiDB-lite"/>
    </source>
</evidence>
<dbReference type="Proteomes" id="UP000324748">
    <property type="component" value="Unassembled WGS sequence"/>
</dbReference>
<comment type="caution">
    <text evidence="2">The sequence shown here is derived from an EMBL/GenBank/DDBJ whole genome shotgun (WGS) entry which is preliminary data.</text>
</comment>
<evidence type="ECO:0000313" key="3">
    <source>
        <dbReference type="Proteomes" id="UP000324748"/>
    </source>
</evidence>